<dbReference type="GO" id="GO:0008270">
    <property type="term" value="F:zinc ion binding"/>
    <property type="evidence" value="ECO:0007669"/>
    <property type="project" value="InterPro"/>
</dbReference>
<keyword evidence="6" id="KW-0539">Nucleus</keyword>
<reference evidence="9" key="1">
    <citation type="submission" date="2021-01" db="EMBL/GenBank/DDBJ databases">
        <authorList>
            <person name="Kaushik A."/>
        </authorList>
    </citation>
    <scope>NUCLEOTIDE SEQUENCE</scope>
    <source>
        <strain evidence="9">AG5</strain>
    </source>
</reference>
<comment type="caution">
    <text evidence="9">The sequence shown here is derived from an EMBL/GenBank/DDBJ whole genome shotgun (WGS) entry which is preliminary data.</text>
</comment>
<dbReference type="AlphaFoldDB" id="A0A8H3DUQ8"/>
<dbReference type="GO" id="GO:0003677">
    <property type="term" value="F:DNA binding"/>
    <property type="evidence" value="ECO:0007669"/>
    <property type="project" value="UniProtKB-KW"/>
</dbReference>
<evidence type="ECO:0000256" key="3">
    <source>
        <dbReference type="ARBA" id="ARBA00023015"/>
    </source>
</evidence>
<accession>A0A8H3DUQ8</accession>
<evidence type="ECO:0000259" key="8">
    <source>
        <dbReference type="Pfam" id="PF04082"/>
    </source>
</evidence>
<evidence type="ECO:0000313" key="10">
    <source>
        <dbReference type="Proteomes" id="UP000663827"/>
    </source>
</evidence>
<dbReference type="InterPro" id="IPR051615">
    <property type="entry name" value="Transcr_Regulatory_Elem"/>
</dbReference>
<feature type="domain" description="Xylanolytic transcriptional activator regulatory" evidence="8">
    <location>
        <begin position="198"/>
        <end position="462"/>
    </location>
</feature>
<dbReference type="CDD" id="cd12148">
    <property type="entry name" value="fungal_TF_MHR"/>
    <property type="match status" value="1"/>
</dbReference>
<organism evidence="9 10">
    <name type="scientific">Rhizoctonia solani</name>
    <dbReference type="NCBI Taxonomy" id="456999"/>
    <lineage>
        <taxon>Eukaryota</taxon>
        <taxon>Fungi</taxon>
        <taxon>Dikarya</taxon>
        <taxon>Basidiomycota</taxon>
        <taxon>Agaricomycotina</taxon>
        <taxon>Agaricomycetes</taxon>
        <taxon>Cantharellales</taxon>
        <taxon>Ceratobasidiaceae</taxon>
        <taxon>Rhizoctonia</taxon>
    </lineage>
</organism>
<dbReference type="EMBL" id="CAJNJQ010000258">
    <property type="protein sequence ID" value="CAE7066216.1"/>
    <property type="molecule type" value="Genomic_DNA"/>
</dbReference>
<keyword evidence="2" id="KW-0862">Zinc</keyword>
<feature type="region of interest" description="Disordered" evidence="7">
    <location>
        <begin position="57"/>
        <end position="97"/>
    </location>
</feature>
<evidence type="ECO:0000256" key="4">
    <source>
        <dbReference type="ARBA" id="ARBA00023125"/>
    </source>
</evidence>
<sequence length="726" mass="82630">MLVLCTFNHFFSKRFNSSLQGYECNWDQEYTSQRPVTKQLVQGLRMRVRELESELTRLQAGPINDSGERTNQENGSKPLVAPGTTMNETKEDFPRRSHLTMREGSISASGPTSMWSTFVGEPAPLRENEMPQPGLIYRYVFERAPLIPLYMQSRDIQISEQCEWDRYLPKLNAGIGFTRLEHDTLLHRCFNYHTLWLRTLEPDLFLRDMLRALIPNPDGPDSTKSGRSLTYYSPFLHCALMALATTFSGDLRVRSKHVREQFAGHAKHLLEGECERPAFTAIHGLVFLSEYHGSLGERGLAYLYFGMFDMYVQDELAEILRRYELQDVGLCINGIGMLERKMITRQELVSRTWLFWALFCQDKLMSLEYGRDYDISLPHLDVNLPTVDPIRDQQTWEGMQSTGSCGHASQPNQATLVFFQGCRLMLIAIRIMDAVYLQGRQQLGRIENDSITNLHKLLENWFKYLPTQIRVPSQSGEPPLPHVIVLHMAYWWLVMLLHRPYSFCAQPSSSTLDWPPPTAFTDLSVQICERAAKNIVQLVAIFDQAYTCRFLPMNMLQTVFMAGAIILGRYATLPDSPSKQYTDAHTMVQECIRTLRVAAQTWDIAHIYASQLEALLGEQLPQSSFDSYDIGGAYQPSAPEHDDTISRMFRDFITQNDQDAEELGIPLLAIQFQYPLQQLNQQPQLGIPSGSEFVMDPDAPPLSFGSAADKSELAGATEHFPSSGGL</sequence>
<dbReference type="InterPro" id="IPR007219">
    <property type="entry name" value="XnlR_reg_dom"/>
</dbReference>
<dbReference type="Pfam" id="PF04082">
    <property type="entry name" value="Fungal_trans"/>
    <property type="match status" value="1"/>
</dbReference>
<name>A0A8H3DUQ8_9AGAM</name>
<evidence type="ECO:0000256" key="6">
    <source>
        <dbReference type="ARBA" id="ARBA00023242"/>
    </source>
</evidence>
<proteinExistence type="predicted"/>
<keyword evidence="3" id="KW-0805">Transcription regulation</keyword>
<keyword evidence="1" id="KW-0479">Metal-binding</keyword>
<dbReference type="GO" id="GO:0006351">
    <property type="term" value="P:DNA-templated transcription"/>
    <property type="evidence" value="ECO:0007669"/>
    <property type="project" value="InterPro"/>
</dbReference>
<evidence type="ECO:0000313" key="9">
    <source>
        <dbReference type="EMBL" id="CAE7066216.1"/>
    </source>
</evidence>
<keyword evidence="4" id="KW-0238">DNA-binding</keyword>
<evidence type="ECO:0000256" key="1">
    <source>
        <dbReference type="ARBA" id="ARBA00022723"/>
    </source>
</evidence>
<dbReference type="Proteomes" id="UP000663827">
    <property type="component" value="Unassembled WGS sequence"/>
</dbReference>
<dbReference type="PANTHER" id="PTHR31313">
    <property type="entry name" value="TY1 ENHANCER ACTIVATOR"/>
    <property type="match status" value="1"/>
</dbReference>
<evidence type="ECO:0000256" key="2">
    <source>
        <dbReference type="ARBA" id="ARBA00022833"/>
    </source>
</evidence>
<gene>
    <name evidence="9" type="ORF">RDB_LOCUS11874</name>
</gene>
<evidence type="ECO:0000256" key="7">
    <source>
        <dbReference type="SAM" id="MobiDB-lite"/>
    </source>
</evidence>
<evidence type="ECO:0000256" key="5">
    <source>
        <dbReference type="ARBA" id="ARBA00023163"/>
    </source>
</evidence>
<dbReference type="PANTHER" id="PTHR31313:SF81">
    <property type="entry name" value="TY1 ENHANCER ACTIVATOR"/>
    <property type="match status" value="1"/>
</dbReference>
<protein>
    <recommendedName>
        <fullName evidence="8">Xylanolytic transcriptional activator regulatory domain-containing protein</fullName>
    </recommendedName>
</protein>
<feature type="region of interest" description="Disordered" evidence="7">
    <location>
        <begin position="687"/>
        <end position="707"/>
    </location>
</feature>
<keyword evidence="5" id="KW-0804">Transcription</keyword>